<dbReference type="KEGG" id="pri:PRIO_6231"/>
<name>A0A0E3WJD1_9BACL</name>
<dbReference type="STRING" id="483937.AMQ84_12755"/>
<evidence type="ECO:0000256" key="11">
    <source>
        <dbReference type="SAM" id="Phobius"/>
    </source>
</evidence>
<feature type="domain" description="FtsX extracellular" evidence="13">
    <location>
        <begin position="61"/>
        <end position="152"/>
    </location>
</feature>
<evidence type="ECO:0000259" key="12">
    <source>
        <dbReference type="Pfam" id="PF02687"/>
    </source>
</evidence>
<gene>
    <name evidence="14" type="ORF">PRIO_6231</name>
</gene>
<evidence type="ECO:0000256" key="5">
    <source>
        <dbReference type="ARBA" id="ARBA00022618"/>
    </source>
</evidence>
<keyword evidence="4 10" id="KW-1003">Cell membrane</keyword>
<evidence type="ECO:0000256" key="4">
    <source>
        <dbReference type="ARBA" id="ARBA00022475"/>
    </source>
</evidence>
<feature type="domain" description="ABC3 transporter permease C-terminal" evidence="12">
    <location>
        <begin position="184"/>
        <end position="304"/>
    </location>
</feature>
<reference evidence="15" key="1">
    <citation type="submission" date="2015-03" db="EMBL/GenBank/DDBJ databases">
        <authorList>
            <person name="Wibberg D."/>
        </authorList>
    </citation>
    <scope>NUCLEOTIDE SEQUENCE [LARGE SCALE GENOMIC DNA]</scope>
</reference>
<protein>
    <recommendedName>
        <fullName evidence="3 10">Cell division protein FtsX</fullName>
    </recommendedName>
</protein>
<evidence type="ECO:0000256" key="10">
    <source>
        <dbReference type="PIRNR" id="PIRNR003097"/>
    </source>
</evidence>
<keyword evidence="6 11" id="KW-0812">Transmembrane</keyword>
<dbReference type="InterPro" id="IPR040690">
    <property type="entry name" value="FtsX_ECD"/>
</dbReference>
<dbReference type="PATRIC" id="fig|1073571.4.peg.6655"/>
<dbReference type="PANTHER" id="PTHR47755:SF1">
    <property type="entry name" value="CELL DIVISION PROTEIN FTSX"/>
    <property type="match status" value="1"/>
</dbReference>
<accession>A0A0E3WJD1</accession>
<dbReference type="AlphaFoldDB" id="A0A0E3WJD1"/>
<keyword evidence="8 10" id="KW-0472">Membrane</keyword>
<dbReference type="InterPro" id="IPR058204">
    <property type="entry name" value="FtsX_firmicutes-type"/>
</dbReference>
<organism evidence="14 15">
    <name type="scientific">Paenibacillus riograndensis SBR5</name>
    <dbReference type="NCBI Taxonomy" id="1073571"/>
    <lineage>
        <taxon>Bacteria</taxon>
        <taxon>Bacillati</taxon>
        <taxon>Bacillota</taxon>
        <taxon>Bacilli</taxon>
        <taxon>Bacillales</taxon>
        <taxon>Paenibacillaceae</taxon>
        <taxon>Paenibacillus</taxon>
        <taxon>Paenibacillus sonchi group</taxon>
    </lineage>
</organism>
<dbReference type="Pfam" id="PF18075">
    <property type="entry name" value="FtsX_ECD"/>
    <property type="match status" value="1"/>
</dbReference>
<feature type="transmembrane region" description="Helical" evidence="11">
    <location>
        <begin position="23"/>
        <end position="48"/>
    </location>
</feature>
<dbReference type="InterPro" id="IPR004513">
    <property type="entry name" value="FtsX"/>
</dbReference>
<comment type="similarity">
    <text evidence="2 10">Belongs to the ABC-4 integral membrane protein family. FtsX subfamily.</text>
</comment>
<dbReference type="PANTHER" id="PTHR47755">
    <property type="entry name" value="CELL DIVISION PROTEIN FTSX"/>
    <property type="match status" value="1"/>
</dbReference>
<evidence type="ECO:0000256" key="7">
    <source>
        <dbReference type="ARBA" id="ARBA00022989"/>
    </source>
</evidence>
<dbReference type="NCBIfam" id="NF038347">
    <property type="entry name" value="FtsX_Gpos"/>
    <property type="match status" value="1"/>
</dbReference>
<dbReference type="Proteomes" id="UP000033163">
    <property type="component" value="Chromosome I"/>
</dbReference>
<evidence type="ECO:0000256" key="6">
    <source>
        <dbReference type="ARBA" id="ARBA00022692"/>
    </source>
</evidence>
<evidence type="ECO:0000313" key="14">
    <source>
        <dbReference type="EMBL" id="CQR58578.1"/>
    </source>
</evidence>
<dbReference type="EMBL" id="LN831776">
    <property type="protein sequence ID" value="CQR58578.1"/>
    <property type="molecule type" value="Genomic_DNA"/>
</dbReference>
<evidence type="ECO:0000256" key="2">
    <source>
        <dbReference type="ARBA" id="ARBA00007379"/>
    </source>
</evidence>
<keyword evidence="7 11" id="KW-1133">Transmembrane helix</keyword>
<keyword evidence="9 10" id="KW-0131">Cell cycle</keyword>
<proteinExistence type="inferred from homology"/>
<dbReference type="GO" id="GO:0051301">
    <property type="term" value="P:cell division"/>
    <property type="evidence" value="ECO:0007669"/>
    <property type="project" value="UniProtKB-KW"/>
</dbReference>
<evidence type="ECO:0000256" key="8">
    <source>
        <dbReference type="ARBA" id="ARBA00023136"/>
    </source>
</evidence>
<evidence type="ECO:0000256" key="9">
    <source>
        <dbReference type="ARBA" id="ARBA00023306"/>
    </source>
</evidence>
<dbReference type="Pfam" id="PF02687">
    <property type="entry name" value="FtsX"/>
    <property type="match status" value="1"/>
</dbReference>
<dbReference type="Gene3D" id="3.30.70.3040">
    <property type="match status" value="1"/>
</dbReference>
<evidence type="ECO:0000256" key="3">
    <source>
        <dbReference type="ARBA" id="ARBA00021907"/>
    </source>
</evidence>
<keyword evidence="5 10" id="KW-0132">Cell division</keyword>
<dbReference type="HOGENOM" id="CLU_073546_2_2_9"/>
<comment type="subcellular location">
    <subcellularLocation>
        <location evidence="1">Cell membrane</location>
        <topology evidence="1">Multi-pass membrane protein</topology>
    </subcellularLocation>
</comment>
<dbReference type="InterPro" id="IPR003838">
    <property type="entry name" value="ABC3_permease_C"/>
</dbReference>
<evidence type="ECO:0000259" key="13">
    <source>
        <dbReference type="Pfam" id="PF18075"/>
    </source>
</evidence>
<dbReference type="PIRSF" id="PIRSF003097">
    <property type="entry name" value="FtsX"/>
    <property type="match status" value="1"/>
</dbReference>
<dbReference type="GO" id="GO:0005886">
    <property type="term" value="C:plasma membrane"/>
    <property type="evidence" value="ECO:0007669"/>
    <property type="project" value="UniProtKB-SubCell"/>
</dbReference>
<feature type="transmembrane region" description="Helical" evidence="11">
    <location>
        <begin position="182"/>
        <end position="207"/>
    </location>
</feature>
<evidence type="ECO:0000313" key="15">
    <source>
        <dbReference type="Proteomes" id="UP000033163"/>
    </source>
</evidence>
<sequence length="306" mass="33860">MVMSFKTFLRHVREGFKNVFRNGWMSVASITSIVVSLFVLGVFILLVLNVNAIADKADSQVQINVHLALNTDQKMRETLENEIGSMPEVSKVEFVSKEQGLKEFREDMGPDAAELLEGFDEDNNPLPDKLLVEVIQPTTVPFVAEKIEALNKTHEEKPIYKVNYGKGSVETLFKVTKAVRNIGFIFVAGLALMSMFLISNTIRVTILARRKEIGIMKLVGATNYFIRWPFFIEGALIGLIGSLVTSGALYAGYSSLVSSVQGDPMLGLQLIPFQDIWVLLCGLLVGLGVLIGIWGSTVSIRKFLKV</sequence>
<feature type="transmembrane region" description="Helical" evidence="11">
    <location>
        <begin position="228"/>
        <end position="256"/>
    </location>
</feature>
<comment type="function">
    <text evidence="10">Part of the ABC transporter FtsEX involved in asymmetric cellular division facilitating the initiation of sporulation.</text>
</comment>
<evidence type="ECO:0000256" key="1">
    <source>
        <dbReference type="ARBA" id="ARBA00004651"/>
    </source>
</evidence>
<feature type="transmembrane region" description="Helical" evidence="11">
    <location>
        <begin position="276"/>
        <end position="295"/>
    </location>
</feature>